<evidence type="ECO:0000256" key="7">
    <source>
        <dbReference type="ARBA" id="ARBA00024033"/>
    </source>
</evidence>
<dbReference type="KEGG" id="bic:LMTR13_36960"/>
<evidence type="ECO:0008006" key="11">
    <source>
        <dbReference type="Google" id="ProtNLM"/>
    </source>
</evidence>
<evidence type="ECO:0000256" key="3">
    <source>
        <dbReference type="ARBA" id="ARBA00022679"/>
    </source>
</evidence>
<dbReference type="GO" id="GO:0016758">
    <property type="term" value="F:hexosyltransferase activity"/>
    <property type="evidence" value="ECO:0007669"/>
    <property type="project" value="InterPro"/>
</dbReference>
<keyword evidence="10" id="KW-1185">Reference proteome</keyword>
<evidence type="ECO:0000256" key="8">
    <source>
        <dbReference type="SAM" id="Phobius"/>
    </source>
</evidence>
<keyword evidence="2" id="KW-1003">Cell membrane</keyword>
<name>A0A1B1UQE7_9BRAD</name>
<dbReference type="RefSeq" id="WP_065732034.1">
    <property type="nucleotide sequence ID" value="NZ_CP016428.1"/>
</dbReference>
<evidence type="ECO:0000256" key="6">
    <source>
        <dbReference type="ARBA" id="ARBA00023136"/>
    </source>
</evidence>
<keyword evidence="4 8" id="KW-0812">Transmembrane</keyword>
<reference evidence="9 10" key="1">
    <citation type="submission" date="2016-07" db="EMBL/GenBank/DDBJ databases">
        <title>Complete genome sequence of Bradyrhizobium icense LMTR 13T, a potential inoculant strain isolated from lima bean (Phaseolus lunatus) in Peru.</title>
        <authorList>
            <person name="Ormeno-Orrillo E."/>
            <person name="Duran D."/>
            <person name="Rogel M.A."/>
            <person name="Rey L."/>
            <person name="Imperial J."/>
            <person name="Ruiz-Argueso T."/>
            <person name="Martinez-Romero E."/>
        </authorList>
    </citation>
    <scope>NUCLEOTIDE SEQUENCE [LARGE SCALE GENOMIC DNA]</scope>
    <source>
        <strain evidence="9 10">LMTR 13</strain>
    </source>
</reference>
<evidence type="ECO:0000313" key="10">
    <source>
        <dbReference type="Proteomes" id="UP000092839"/>
    </source>
</evidence>
<feature type="transmembrane region" description="Helical" evidence="8">
    <location>
        <begin position="322"/>
        <end position="351"/>
    </location>
</feature>
<keyword evidence="6 8" id="KW-0472">Membrane</keyword>
<sequence>MMDLANGGVDFNQTAALRPPAVVLIPGLAMSFYVWLNLFTTIPYPGKIGLDYNTLGTDWMVFYGAIRSVLDGNALLIFDGDRFTDFLNTTFAGWLSKPLEFRPWAYPPSFLLILLPFAPLGFFGSYVAFQIATGALLAVALRASAGNTLPSGFLLLAALICPAAAINAIDGQAVFLIAALIVGGFGLLEQRPYLGGLVLGLLTFKPQFCILVPIALVAAGQWRALLAAGLSALAMMIASGLIFGWELWLRWIPVILENLVSPNPKWIEYGRMWGHSVYTCAVLLGAPERLASWVQLLATLGAAASVVIAFRSRLGTREKTAVFLAATVLAAPHSGPYDATLLVIATAFWLMAREAPLPLWCWTLAFMIWLMPMLSPPLLLPVGRIVPLFPVLLIALLLVPGFRPPRRDSGAFFSIFGAAARETSGAGARGNDYTP</sequence>
<feature type="transmembrane region" description="Helical" evidence="8">
    <location>
        <begin position="290"/>
        <end position="310"/>
    </location>
</feature>
<comment type="subcellular location">
    <subcellularLocation>
        <location evidence="1">Cell membrane</location>
        <topology evidence="1">Multi-pass membrane protein</topology>
    </subcellularLocation>
</comment>
<dbReference type="GO" id="GO:0005886">
    <property type="term" value="C:plasma membrane"/>
    <property type="evidence" value="ECO:0007669"/>
    <property type="project" value="UniProtKB-SubCell"/>
</dbReference>
<evidence type="ECO:0000256" key="2">
    <source>
        <dbReference type="ARBA" id="ARBA00022475"/>
    </source>
</evidence>
<feature type="transmembrane region" description="Helical" evidence="8">
    <location>
        <begin position="193"/>
        <end position="217"/>
    </location>
</feature>
<feature type="transmembrane region" description="Helical" evidence="8">
    <location>
        <begin position="357"/>
        <end position="375"/>
    </location>
</feature>
<feature type="transmembrane region" description="Helical" evidence="8">
    <location>
        <begin position="110"/>
        <end position="141"/>
    </location>
</feature>
<feature type="transmembrane region" description="Helical" evidence="8">
    <location>
        <begin position="224"/>
        <end position="245"/>
    </location>
</feature>
<comment type="similarity">
    <text evidence="7">Belongs to the glycosyltransferase 87 family.</text>
</comment>
<protein>
    <recommendedName>
        <fullName evidence="11">DUF2029 domain-containing protein</fullName>
    </recommendedName>
</protein>
<dbReference type="Proteomes" id="UP000092839">
    <property type="component" value="Chromosome"/>
</dbReference>
<proteinExistence type="inferred from homology"/>
<evidence type="ECO:0000256" key="4">
    <source>
        <dbReference type="ARBA" id="ARBA00022692"/>
    </source>
</evidence>
<dbReference type="EMBL" id="CP016428">
    <property type="protein sequence ID" value="ANW04898.1"/>
    <property type="molecule type" value="Genomic_DNA"/>
</dbReference>
<feature type="transmembrane region" description="Helical" evidence="8">
    <location>
        <begin position="153"/>
        <end position="181"/>
    </location>
</feature>
<dbReference type="InterPro" id="IPR018584">
    <property type="entry name" value="GT87"/>
</dbReference>
<feature type="transmembrane region" description="Helical" evidence="8">
    <location>
        <begin position="382"/>
        <end position="402"/>
    </location>
</feature>
<organism evidence="9 10">
    <name type="scientific">Bradyrhizobium icense</name>
    <dbReference type="NCBI Taxonomy" id="1274631"/>
    <lineage>
        <taxon>Bacteria</taxon>
        <taxon>Pseudomonadati</taxon>
        <taxon>Pseudomonadota</taxon>
        <taxon>Alphaproteobacteria</taxon>
        <taxon>Hyphomicrobiales</taxon>
        <taxon>Nitrobacteraceae</taxon>
        <taxon>Bradyrhizobium</taxon>
    </lineage>
</organism>
<dbReference type="Pfam" id="PF09594">
    <property type="entry name" value="GT87"/>
    <property type="match status" value="1"/>
</dbReference>
<evidence type="ECO:0000256" key="5">
    <source>
        <dbReference type="ARBA" id="ARBA00022989"/>
    </source>
</evidence>
<dbReference type="AlphaFoldDB" id="A0A1B1UQE7"/>
<gene>
    <name evidence="9" type="ORF">LMTR13_36960</name>
</gene>
<evidence type="ECO:0000313" key="9">
    <source>
        <dbReference type="EMBL" id="ANW04898.1"/>
    </source>
</evidence>
<accession>A0A1B1UQE7</accession>
<evidence type="ECO:0000256" key="1">
    <source>
        <dbReference type="ARBA" id="ARBA00004651"/>
    </source>
</evidence>
<keyword evidence="5 8" id="KW-1133">Transmembrane helix</keyword>
<dbReference type="STRING" id="1274631.LMTR13_36960"/>
<keyword evidence="3" id="KW-0808">Transferase</keyword>
<feature type="transmembrane region" description="Helical" evidence="8">
    <location>
        <begin position="20"/>
        <end position="39"/>
    </location>
</feature>